<gene>
    <name evidence="2" type="ORF">B1207_08660</name>
</gene>
<protein>
    <recommendedName>
        <fullName evidence="1">NLPC/P60 N-terminal domain-containing protein</fullName>
    </recommendedName>
</protein>
<dbReference type="AlphaFoldDB" id="A0A364LIG4"/>
<dbReference type="Pfam" id="PF12912">
    <property type="entry name" value="N_NLPC_P60"/>
    <property type="match status" value="1"/>
</dbReference>
<organism evidence="2 3">
    <name type="scientific">Legionella quinlivanii</name>
    <dbReference type="NCBI Taxonomy" id="45073"/>
    <lineage>
        <taxon>Bacteria</taxon>
        <taxon>Pseudomonadati</taxon>
        <taxon>Pseudomonadota</taxon>
        <taxon>Gammaproteobacteria</taxon>
        <taxon>Legionellales</taxon>
        <taxon>Legionellaceae</taxon>
        <taxon>Legionella</taxon>
    </lineage>
</organism>
<evidence type="ECO:0000259" key="1">
    <source>
        <dbReference type="Pfam" id="PF12912"/>
    </source>
</evidence>
<evidence type="ECO:0000313" key="3">
    <source>
        <dbReference type="Proteomes" id="UP000249458"/>
    </source>
</evidence>
<proteinExistence type="predicted"/>
<reference evidence="2 3" key="1">
    <citation type="submission" date="2017-02" db="EMBL/GenBank/DDBJ databases">
        <title>Legionella quilivanii strain from human: case report and whole genome sequencing analysis.</title>
        <authorList>
            <person name="Lalancette C."/>
            <person name="Leduc J.-M."/>
            <person name="Levesque S."/>
            <person name="Fournier E."/>
            <person name="Saoud J."/>
            <person name="Faucher S.P."/>
            <person name="Bernard K."/>
            <person name="Martineau C."/>
            <person name="Longtin J."/>
        </authorList>
    </citation>
    <scope>NUCLEOTIDE SEQUENCE [LARGE SCALE GENOMIC DNA]</scope>
    <source>
        <strain evidence="2 3">ID143958</strain>
    </source>
</reference>
<comment type="caution">
    <text evidence="2">The sequence shown here is derived from an EMBL/GenBank/DDBJ whole genome shotgun (WGS) entry which is preliminary data.</text>
</comment>
<dbReference type="RefSeq" id="WP_253255818.1">
    <property type="nucleotide sequence ID" value="NZ_MVJN01000006.1"/>
</dbReference>
<dbReference type="EMBL" id="MVJN01000006">
    <property type="protein sequence ID" value="RAP36213.1"/>
    <property type="molecule type" value="Genomic_DNA"/>
</dbReference>
<name>A0A364LIG4_9GAMM</name>
<dbReference type="Proteomes" id="UP000249458">
    <property type="component" value="Unassembled WGS sequence"/>
</dbReference>
<accession>A0A364LIG4</accession>
<dbReference type="InterPro" id="IPR025606">
    <property type="entry name" value="NLPC/P60_N_dom"/>
</dbReference>
<feature type="domain" description="NLPC/P60 N-terminal" evidence="1">
    <location>
        <begin position="34"/>
        <end position="141"/>
    </location>
</feature>
<sequence>MSGFALRSFALFCILAILIPVNGHAVEVPIYDFPLDLYSQNVNDYLPADSIDYDAPILSSNYQELQVEQFYQHYYSSDANGLSPWSEGLVRSLFPKIKQTELEILDEFNNKNKEPSARHYGENFKEHDAKWLNRIKHNMNLAALETLEFSEANRAIAINNSYARALPEAAPDFLPFQPARTRISLR</sequence>
<evidence type="ECO:0000313" key="2">
    <source>
        <dbReference type="EMBL" id="RAP36213.1"/>
    </source>
</evidence>